<dbReference type="AlphaFoldDB" id="A0A644UE90"/>
<evidence type="ECO:0000256" key="5">
    <source>
        <dbReference type="ARBA" id="ARBA00022679"/>
    </source>
</evidence>
<dbReference type="PANTHER" id="PTHR30040:SF2">
    <property type="entry name" value="FAD:PROTEIN FMN TRANSFERASE"/>
    <property type="match status" value="1"/>
</dbReference>
<organism evidence="11">
    <name type="scientific">bioreactor metagenome</name>
    <dbReference type="NCBI Taxonomy" id="1076179"/>
    <lineage>
        <taxon>unclassified sequences</taxon>
        <taxon>metagenomes</taxon>
        <taxon>ecological metagenomes</taxon>
    </lineage>
</organism>
<dbReference type="PIRSF" id="PIRSF006268">
    <property type="entry name" value="ApbE"/>
    <property type="match status" value="1"/>
</dbReference>
<dbReference type="SUPFAM" id="SSF143631">
    <property type="entry name" value="ApbE-like"/>
    <property type="match status" value="1"/>
</dbReference>
<evidence type="ECO:0000256" key="3">
    <source>
        <dbReference type="ARBA" id="ARBA00016337"/>
    </source>
</evidence>
<dbReference type="Gene3D" id="3.10.520.10">
    <property type="entry name" value="ApbE-like domains"/>
    <property type="match status" value="1"/>
</dbReference>
<evidence type="ECO:0000256" key="2">
    <source>
        <dbReference type="ARBA" id="ARBA00011955"/>
    </source>
</evidence>
<dbReference type="PANTHER" id="PTHR30040">
    <property type="entry name" value="THIAMINE BIOSYNTHESIS LIPOPROTEIN APBE"/>
    <property type="match status" value="1"/>
</dbReference>
<keyword evidence="5 11" id="KW-0808">Transferase</keyword>
<dbReference type="PROSITE" id="PS51257">
    <property type="entry name" value="PROKAR_LIPOPROTEIN"/>
    <property type="match status" value="1"/>
</dbReference>
<evidence type="ECO:0000256" key="9">
    <source>
        <dbReference type="ARBA" id="ARBA00031306"/>
    </source>
</evidence>
<evidence type="ECO:0000313" key="11">
    <source>
        <dbReference type="EMBL" id="MPL77303.1"/>
    </source>
</evidence>
<comment type="caution">
    <text evidence="11">The sequence shown here is derived from an EMBL/GenBank/DDBJ whole genome shotgun (WGS) entry which is preliminary data.</text>
</comment>
<reference evidence="11" key="1">
    <citation type="submission" date="2019-08" db="EMBL/GenBank/DDBJ databases">
        <authorList>
            <person name="Kucharzyk K."/>
            <person name="Murdoch R.W."/>
            <person name="Higgins S."/>
            <person name="Loffler F."/>
        </authorList>
    </citation>
    <scope>NUCLEOTIDE SEQUENCE</scope>
</reference>
<evidence type="ECO:0000256" key="7">
    <source>
        <dbReference type="ARBA" id="ARBA00022827"/>
    </source>
</evidence>
<keyword evidence="6" id="KW-0479">Metal-binding</keyword>
<dbReference type="EMBL" id="VSSQ01000105">
    <property type="protein sequence ID" value="MPL77303.1"/>
    <property type="molecule type" value="Genomic_DNA"/>
</dbReference>
<dbReference type="InterPro" id="IPR024932">
    <property type="entry name" value="ApbE"/>
</dbReference>
<protein>
    <recommendedName>
        <fullName evidence="3">FAD:protein FMN transferase</fullName>
        <ecNumber evidence="2">2.7.1.180</ecNumber>
    </recommendedName>
    <alternativeName>
        <fullName evidence="9">Flavin transferase</fullName>
    </alternativeName>
</protein>
<evidence type="ECO:0000256" key="6">
    <source>
        <dbReference type="ARBA" id="ARBA00022723"/>
    </source>
</evidence>
<dbReference type="InterPro" id="IPR003374">
    <property type="entry name" value="ApbE-like_sf"/>
</dbReference>
<comment type="cofactor">
    <cofactor evidence="1">
        <name>Mg(2+)</name>
        <dbReference type="ChEBI" id="CHEBI:18420"/>
    </cofactor>
</comment>
<evidence type="ECO:0000256" key="1">
    <source>
        <dbReference type="ARBA" id="ARBA00001946"/>
    </source>
</evidence>
<keyword evidence="8" id="KW-0460">Magnesium</keyword>
<keyword evidence="4" id="KW-0285">Flavoprotein</keyword>
<dbReference type="EC" id="2.7.1.180" evidence="2"/>
<dbReference type="GO" id="GO:0016740">
    <property type="term" value="F:transferase activity"/>
    <property type="evidence" value="ECO:0007669"/>
    <property type="project" value="UniProtKB-KW"/>
</dbReference>
<gene>
    <name evidence="11" type="primary">apbE_7</name>
    <name evidence="11" type="ORF">SDC9_23157</name>
</gene>
<dbReference type="Pfam" id="PF02424">
    <property type="entry name" value="ApbE"/>
    <property type="match status" value="1"/>
</dbReference>
<proteinExistence type="predicted"/>
<accession>A0A644UE90</accession>
<evidence type="ECO:0000256" key="4">
    <source>
        <dbReference type="ARBA" id="ARBA00022630"/>
    </source>
</evidence>
<name>A0A644UE90_9ZZZZ</name>
<sequence length="345" mass="38915">MNRYLKLTKINNLFFALIALSTLVLASCKDNTTHKYTLDGITQGSYYHIVYLATDKQNETVKEDINKLLAQIDNSLSLWNEGSLINKINNNQNPNLDSLFIDCFNWSQQISLLSNGYLDCTIGLLVEKYGFAKKEKQALTQETIDSLLQFVGYKKVRIENQKLLKTHPQTKIDLNAIAQGYTTDRISWMLKGKGIDNFIVDIGGEVRASGAKEKGKNWLCGIEQPAKDSNSERSYTTYLELQNQAIVTSGSYRKYYTDSLGNRRSHAINPFTGKSVEHNLLSVSVVDSSATFCDGLATALLVMGLDKSKVFLSKHPNLKAHFIYFENNQYKTYTTPNLKLNLKDS</sequence>
<keyword evidence="7" id="KW-0274">FAD</keyword>
<comment type="catalytic activity">
    <reaction evidence="10">
        <text>L-threonyl-[protein] + FAD = FMN-L-threonyl-[protein] + AMP + H(+)</text>
        <dbReference type="Rhea" id="RHEA:36847"/>
        <dbReference type="Rhea" id="RHEA-COMP:11060"/>
        <dbReference type="Rhea" id="RHEA-COMP:11061"/>
        <dbReference type="ChEBI" id="CHEBI:15378"/>
        <dbReference type="ChEBI" id="CHEBI:30013"/>
        <dbReference type="ChEBI" id="CHEBI:57692"/>
        <dbReference type="ChEBI" id="CHEBI:74257"/>
        <dbReference type="ChEBI" id="CHEBI:456215"/>
        <dbReference type="EC" id="2.7.1.180"/>
    </reaction>
</comment>
<evidence type="ECO:0000256" key="10">
    <source>
        <dbReference type="ARBA" id="ARBA00048540"/>
    </source>
</evidence>
<dbReference type="GO" id="GO:0046872">
    <property type="term" value="F:metal ion binding"/>
    <property type="evidence" value="ECO:0007669"/>
    <property type="project" value="UniProtKB-KW"/>
</dbReference>
<evidence type="ECO:0000256" key="8">
    <source>
        <dbReference type="ARBA" id="ARBA00022842"/>
    </source>
</evidence>